<evidence type="ECO:0000256" key="1">
    <source>
        <dbReference type="ARBA" id="ARBA00022490"/>
    </source>
</evidence>
<evidence type="ECO:0000256" key="2">
    <source>
        <dbReference type="ARBA" id="ARBA00022552"/>
    </source>
</evidence>
<comment type="function">
    <text evidence="6">Specifically methylates the adenine in position 1618 of 23S rRNA.</text>
</comment>
<dbReference type="Pfam" id="PF05971">
    <property type="entry name" value="Methyltransf_10"/>
    <property type="match status" value="1"/>
</dbReference>
<dbReference type="EC" id="2.1.1.181" evidence="6"/>
<dbReference type="HAMAP" id="MF_01848">
    <property type="entry name" value="23SrRNA_methyltr_F"/>
    <property type="match status" value="1"/>
</dbReference>
<dbReference type="GO" id="GO:0052907">
    <property type="term" value="F:23S rRNA (adenine(1618)-N(6))-methyltransferase activity"/>
    <property type="evidence" value="ECO:0007669"/>
    <property type="project" value="UniProtKB-EC"/>
</dbReference>
<keyword evidence="1 6" id="KW-0963">Cytoplasm</keyword>
<dbReference type="SUPFAM" id="SSF53335">
    <property type="entry name" value="S-adenosyl-L-methionine-dependent methyltransferases"/>
    <property type="match status" value="1"/>
</dbReference>
<feature type="region of interest" description="Disordered" evidence="7">
    <location>
        <begin position="1"/>
        <end position="29"/>
    </location>
</feature>
<dbReference type="GO" id="GO:0070475">
    <property type="term" value="P:rRNA base methylation"/>
    <property type="evidence" value="ECO:0007669"/>
    <property type="project" value="TreeGrafter"/>
</dbReference>
<dbReference type="PANTHER" id="PTHR13393:SF0">
    <property type="entry name" value="RNA N6-ADENOSINE-METHYLTRANSFERASE METTL16"/>
    <property type="match status" value="1"/>
</dbReference>
<evidence type="ECO:0000256" key="6">
    <source>
        <dbReference type="HAMAP-Rule" id="MF_01848"/>
    </source>
</evidence>
<organism evidence="8 9">
    <name type="scientific">Deefgea piscis</name>
    <dbReference type="NCBI Taxonomy" id="2739061"/>
    <lineage>
        <taxon>Bacteria</taxon>
        <taxon>Pseudomonadati</taxon>
        <taxon>Pseudomonadota</taxon>
        <taxon>Betaproteobacteria</taxon>
        <taxon>Neisseriales</taxon>
        <taxon>Chitinibacteraceae</taxon>
        <taxon>Deefgea</taxon>
    </lineage>
</organism>
<keyword evidence="9" id="KW-1185">Reference proteome</keyword>
<dbReference type="Proteomes" id="UP000504844">
    <property type="component" value="Chromosome"/>
</dbReference>
<dbReference type="InterPro" id="IPR010286">
    <property type="entry name" value="METTL16/RlmF"/>
</dbReference>
<comment type="similarity">
    <text evidence="6">Belongs to the methyltransferase superfamily. METTL16/RlmF family.</text>
</comment>
<evidence type="ECO:0000256" key="5">
    <source>
        <dbReference type="ARBA" id="ARBA00022691"/>
    </source>
</evidence>
<proteinExistence type="inferred from homology"/>
<dbReference type="PIRSF" id="PIRSF029038">
    <property type="entry name" value="Mtase_YbiN_prd"/>
    <property type="match status" value="1"/>
</dbReference>
<dbReference type="InterPro" id="IPR029063">
    <property type="entry name" value="SAM-dependent_MTases_sf"/>
</dbReference>
<comment type="subcellular location">
    <subcellularLocation>
        <location evidence="6">Cytoplasm</location>
    </subcellularLocation>
</comment>
<dbReference type="InterPro" id="IPR016909">
    <property type="entry name" value="rRNA_lsu_MeTfrase_F"/>
</dbReference>
<keyword evidence="5 6" id="KW-0949">S-adenosyl-L-methionine</keyword>
<evidence type="ECO:0000256" key="3">
    <source>
        <dbReference type="ARBA" id="ARBA00022603"/>
    </source>
</evidence>
<evidence type="ECO:0000313" key="8">
    <source>
        <dbReference type="EMBL" id="QKJ66376.1"/>
    </source>
</evidence>
<keyword evidence="2 6" id="KW-0698">rRNA processing</keyword>
<name>A0A6M8SSQ9_9NEIS</name>
<gene>
    <name evidence="6 8" type="primary">rlmF</name>
    <name evidence="8" type="ORF">HQN60_06505</name>
</gene>
<protein>
    <recommendedName>
        <fullName evidence="6">Ribosomal RNA large subunit methyltransferase F</fullName>
        <ecNumber evidence="6">2.1.1.181</ecNumber>
    </recommendedName>
    <alternativeName>
        <fullName evidence="6">23S rRNA mA1618 methyltransferase</fullName>
    </alternativeName>
    <alternativeName>
        <fullName evidence="6">rRNA adenine N-6-methyltransferase</fullName>
    </alternativeName>
</protein>
<dbReference type="PANTHER" id="PTHR13393">
    <property type="entry name" value="SAM-DEPENDENT METHYLTRANSFERASE"/>
    <property type="match status" value="1"/>
</dbReference>
<dbReference type="GO" id="GO:0005737">
    <property type="term" value="C:cytoplasm"/>
    <property type="evidence" value="ECO:0007669"/>
    <property type="project" value="UniProtKB-SubCell"/>
</dbReference>
<dbReference type="Gene3D" id="3.40.50.150">
    <property type="entry name" value="Vaccinia Virus protein VP39"/>
    <property type="match status" value="1"/>
</dbReference>
<evidence type="ECO:0000256" key="4">
    <source>
        <dbReference type="ARBA" id="ARBA00022679"/>
    </source>
</evidence>
<accession>A0A6M8SSQ9</accession>
<sequence length="332" mass="36121">MQAKPRSKTSRPAAPSVTKAPAQLHPRNPHRGRYDFPSLIAACPALAPFVAVNPYGDESIDFANPAAVKMLNRALLAAFYGVQNWDVPAGYLCPPIPGRADYIHNLADLLIDSHRGKMPAVVRVLDIGCGANCVYPLIAASEYGWECVGSEVDEVALANAQQIAAANPQLNIQLRQQKIPGAMFLGIIQDDEFFDLTLCNPPFHASLAEASAGSQRKWKNLGKAPRTSKAASAAEAKPLLNFGGQGGELWCEGGEEAFIQRMISESRQIAQRCLWFTSLVSKASSLPLLYRTLEKAGAYDVRTIEMSQGQKQSRFIAWTFIPPASHERFVSA</sequence>
<reference evidence="8 9" key="1">
    <citation type="submission" date="2020-05" db="EMBL/GenBank/DDBJ databases">
        <title>Complete genome sequence of Deefgea sp. D17.</title>
        <authorList>
            <person name="Bae J.-W."/>
            <person name="Han J.E."/>
        </authorList>
    </citation>
    <scope>NUCLEOTIDE SEQUENCE [LARGE SCALE GENOMIC DNA]</scope>
    <source>
        <strain evidence="8 9">D17</strain>
    </source>
</reference>
<evidence type="ECO:0000256" key="7">
    <source>
        <dbReference type="SAM" id="MobiDB-lite"/>
    </source>
</evidence>
<dbReference type="RefSeq" id="WP_173532880.1">
    <property type="nucleotide sequence ID" value="NZ_CP054143.1"/>
</dbReference>
<dbReference type="NCBIfam" id="NF008725">
    <property type="entry name" value="PRK11727.1"/>
    <property type="match status" value="1"/>
</dbReference>
<keyword evidence="3 6" id="KW-0489">Methyltransferase</keyword>
<evidence type="ECO:0000313" key="9">
    <source>
        <dbReference type="Proteomes" id="UP000504844"/>
    </source>
</evidence>
<keyword evidence="4 6" id="KW-0808">Transferase</keyword>
<dbReference type="AlphaFoldDB" id="A0A6M8SSQ9"/>
<dbReference type="CDD" id="cd02440">
    <property type="entry name" value="AdoMet_MTases"/>
    <property type="match status" value="1"/>
</dbReference>
<dbReference type="KEGG" id="dee:HQN60_06505"/>
<dbReference type="EMBL" id="CP054143">
    <property type="protein sequence ID" value="QKJ66376.1"/>
    <property type="molecule type" value="Genomic_DNA"/>
</dbReference>
<comment type="catalytic activity">
    <reaction evidence="6">
        <text>adenosine(1618) in 23S rRNA + S-adenosyl-L-methionine = N(6)-methyladenosine(1618) in 23S rRNA + S-adenosyl-L-homocysteine + H(+)</text>
        <dbReference type="Rhea" id="RHEA:16497"/>
        <dbReference type="Rhea" id="RHEA-COMP:10229"/>
        <dbReference type="Rhea" id="RHEA-COMP:10231"/>
        <dbReference type="ChEBI" id="CHEBI:15378"/>
        <dbReference type="ChEBI" id="CHEBI:57856"/>
        <dbReference type="ChEBI" id="CHEBI:59789"/>
        <dbReference type="ChEBI" id="CHEBI:74411"/>
        <dbReference type="ChEBI" id="CHEBI:74449"/>
        <dbReference type="EC" id="2.1.1.181"/>
    </reaction>
</comment>